<sequence length="931" mass="100846">MNAPYHSPEAALLGAMRAAGIAPVVKAVLSFDGKVCRFDLEGRKRGKKHGWFVGHTEGLDAWGCFGDWSTGFQQSWSLRNRQTMSESERIDLERRITEARMAAEAERQRLATIATEKAQTNWERGHDISANHPYLLAKGIIPYGARQLRDMLLVPACIDGKIVTMQYIGKDGTKTFQTGGRTKGASLVLGRLKDAAIVLVCEGWATGCTLHQATGLPVVVAFNAHNLIAVAERLAASLPADVAVLVCGDSDASLTGQQAASKAAMSLYPRGRAIVPTFTDSQLEAYRQQHGDKLPSDFNDLAQLAGIEEVSASVNAELSKIDGNNGNNGNMTLQANNDGGLSESELFPLAENWNGNNGKNDVKSSIPSGFLLVSNGERPGVYWLDPDGEKPPRWVCSPLTVDAKTRDERGSNWGRLLSWRDAERRLHRWAMPSELTCGDGAELAKELVRGGLDVDPTRKARELLNAYLVRSTPPQLVRCTNRTGWHGDAFVLHDEVIGKLDGEDVFLQSERDETLGMVQAGSLDDWRENVAKLASGNSRLVFALSLAFAAPLAELANESGGFHIVGTSSAGKSTALEAAASVWGRPADYGYKWRATSNGLEGLCASRNDLLVILDELAQVDPREAGESAYLISNGQGKARASRNGSMRTPARWRVLLLSAGEISLGQHMQEAGKQTRAGQEVRLIDIAADAGAGLGMFDVLHDEASGAALSQRIKESARRYHGTAGRDFLRKLTEERREDVSDTIRDGIATFIADDVPSDASGQVIRAASRFALVAVAGEIATAWGLTGWQQGEAMASAIRLFREWIGSRGGAGDAETREGLAAVRAFLETHGESRFTSWDADPATAARTINRAGFRRMEDDGLWFYVLPAAFQREMCRGVSHSLVAKAMAGKGWLKTQAKDRFTFKARLPGMGAKPSNVYLVTPAVWEDE</sequence>
<evidence type="ECO:0000313" key="3">
    <source>
        <dbReference type="EMBL" id="TCW29530.1"/>
    </source>
</evidence>
<accession>A0ABY2CU05</accession>
<feature type="domain" description="DUF927" evidence="1">
    <location>
        <begin position="380"/>
        <end position="651"/>
    </location>
</feature>
<dbReference type="InterPro" id="IPR009270">
    <property type="entry name" value="DUF927"/>
</dbReference>
<reference evidence="3 4" key="1">
    <citation type="submission" date="2019-03" db="EMBL/GenBank/DDBJ databases">
        <title>Genomic Encyclopedia of Type Strains, Phase IV (KMG-IV): sequencing the most valuable type-strain genomes for metagenomic binning, comparative biology and taxonomic classification.</title>
        <authorList>
            <person name="Goeker M."/>
        </authorList>
    </citation>
    <scope>NUCLEOTIDE SEQUENCE [LARGE SCALE GENOMIC DNA]</scope>
    <source>
        <strain evidence="3 4">DSM 18507</strain>
    </source>
</reference>
<dbReference type="InterPro" id="IPR034154">
    <property type="entry name" value="TOPRIM_DnaG/twinkle"/>
</dbReference>
<gene>
    <name evidence="3" type="ORF">EV669_1092</name>
</gene>
<dbReference type="RefSeq" id="WP_132098815.1">
    <property type="nucleotide sequence ID" value="NZ_SMDA01000009.1"/>
</dbReference>
<feature type="domain" description="Toprim" evidence="2">
    <location>
        <begin position="198"/>
        <end position="307"/>
    </location>
</feature>
<keyword evidence="4" id="KW-1185">Reference proteome</keyword>
<dbReference type="InterPro" id="IPR006171">
    <property type="entry name" value="TOPRIM_dom"/>
</dbReference>
<comment type="caution">
    <text evidence="3">The sequence shown here is derived from an EMBL/GenBank/DDBJ whole genome shotgun (WGS) entry which is preliminary data.</text>
</comment>
<proteinExistence type="predicted"/>
<evidence type="ECO:0000259" key="2">
    <source>
        <dbReference type="Pfam" id="PF13362"/>
    </source>
</evidence>
<organism evidence="3 4">
    <name type="scientific">Gulbenkiania mobilis</name>
    <dbReference type="NCBI Taxonomy" id="397457"/>
    <lineage>
        <taxon>Bacteria</taxon>
        <taxon>Pseudomonadati</taxon>
        <taxon>Pseudomonadota</taxon>
        <taxon>Betaproteobacteria</taxon>
        <taxon>Neisseriales</taxon>
        <taxon>Chromobacteriaceae</taxon>
        <taxon>Gulbenkiania</taxon>
    </lineage>
</organism>
<evidence type="ECO:0000313" key="4">
    <source>
        <dbReference type="Proteomes" id="UP000294801"/>
    </source>
</evidence>
<dbReference type="Pfam" id="PF13362">
    <property type="entry name" value="Toprim_3"/>
    <property type="match status" value="1"/>
</dbReference>
<evidence type="ECO:0000259" key="1">
    <source>
        <dbReference type="Pfam" id="PF06048"/>
    </source>
</evidence>
<dbReference type="Proteomes" id="UP000294801">
    <property type="component" value="Unassembled WGS sequence"/>
</dbReference>
<dbReference type="EMBL" id="SMDA01000009">
    <property type="protein sequence ID" value="TCW29530.1"/>
    <property type="molecule type" value="Genomic_DNA"/>
</dbReference>
<dbReference type="CDD" id="cd01029">
    <property type="entry name" value="TOPRIM_primases"/>
    <property type="match status" value="1"/>
</dbReference>
<dbReference type="Pfam" id="PF06048">
    <property type="entry name" value="DUF927"/>
    <property type="match status" value="1"/>
</dbReference>
<name>A0ABY2CU05_GULMO</name>
<protein>
    <submittedName>
        <fullName evidence="3">DNA primase/helicase</fullName>
    </submittedName>
</protein>